<proteinExistence type="predicted"/>
<name>A0A3R8S5E2_9BURK</name>
<evidence type="ECO:0000313" key="2">
    <source>
        <dbReference type="Proteomes" id="UP000269265"/>
    </source>
</evidence>
<reference evidence="1 2" key="1">
    <citation type="submission" date="2018-12" db="EMBL/GenBank/DDBJ databases">
        <title>The whole draft genome of Aquabacterium sp. SJQ9.</title>
        <authorList>
            <person name="Sun L."/>
            <person name="Gao X."/>
            <person name="Chen W."/>
            <person name="Huang K."/>
        </authorList>
    </citation>
    <scope>NUCLEOTIDE SEQUENCE [LARGE SCALE GENOMIC DNA]</scope>
    <source>
        <strain evidence="1 2">SJQ9</strain>
    </source>
</reference>
<dbReference type="RefSeq" id="WP_125241551.1">
    <property type="nucleotide sequence ID" value="NZ_RSED01000001.1"/>
</dbReference>
<keyword evidence="2" id="KW-1185">Reference proteome</keyword>
<gene>
    <name evidence="1" type="ORF">EIP75_02165</name>
</gene>
<dbReference type="OrthoDB" id="6462894at2"/>
<protein>
    <submittedName>
        <fullName evidence="1">Toxin-antitoxin system protein</fullName>
    </submittedName>
</protein>
<comment type="caution">
    <text evidence="1">The sequence shown here is derived from an EMBL/GenBank/DDBJ whole genome shotgun (WGS) entry which is preliminary data.</text>
</comment>
<sequence>MTMRRAFHGTPVNRLIVSVPLPDVEAVDSLLSTRGGKHPANGCRAEFIRLAIAEKLSRDLMIKAVPKRGP</sequence>
<accession>A0A3R8S5E2</accession>
<dbReference type="AlphaFoldDB" id="A0A3R8S5E2"/>
<organism evidence="1 2">
    <name type="scientific">Aquabacterium soli</name>
    <dbReference type="NCBI Taxonomy" id="2493092"/>
    <lineage>
        <taxon>Bacteria</taxon>
        <taxon>Pseudomonadati</taxon>
        <taxon>Pseudomonadota</taxon>
        <taxon>Betaproteobacteria</taxon>
        <taxon>Burkholderiales</taxon>
        <taxon>Aquabacterium</taxon>
    </lineage>
</organism>
<evidence type="ECO:0000313" key="1">
    <source>
        <dbReference type="EMBL" id="RRS06409.1"/>
    </source>
</evidence>
<dbReference type="EMBL" id="RSED01000001">
    <property type="protein sequence ID" value="RRS06409.1"/>
    <property type="molecule type" value="Genomic_DNA"/>
</dbReference>
<dbReference type="Proteomes" id="UP000269265">
    <property type="component" value="Unassembled WGS sequence"/>
</dbReference>